<reference evidence="1 2" key="1">
    <citation type="submission" date="2019-01" db="EMBL/GenBank/DDBJ databases">
        <title>Lactibacter flavus gen. nov., sp. nov., a novel bacterium of the family Propionibacteriaceae isolated from raw milk and dairy products.</title>
        <authorList>
            <person name="Huptas C."/>
            <person name="Wenning M."/>
            <person name="Breitenwieser F."/>
            <person name="Doll E."/>
            <person name="Von Neubeck M."/>
            <person name="Busse H.-J."/>
            <person name="Scherer S."/>
        </authorList>
    </citation>
    <scope>NUCLEOTIDE SEQUENCE [LARGE SCALE GENOMIC DNA]</scope>
    <source>
        <strain evidence="1 2">KCTC 33808</strain>
    </source>
</reference>
<dbReference type="OrthoDB" id="8479006at2"/>
<proteinExistence type="predicted"/>
<organism evidence="1 2">
    <name type="scientific">Propioniciclava sinopodophylli</name>
    <dbReference type="NCBI Taxonomy" id="1837344"/>
    <lineage>
        <taxon>Bacteria</taxon>
        <taxon>Bacillati</taxon>
        <taxon>Actinomycetota</taxon>
        <taxon>Actinomycetes</taxon>
        <taxon>Propionibacteriales</taxon>
        <taxon>Propionibacteriaceae</taxon>
        <taxon>Propioniciclava</taxon>
    </lineage>
</organism>
<dbReference type="RefSeq" id="WP_131168850.1">
    <property type="nucleotide sequence ID" value="NZ_SDMQ01000010.1"/>
</dbReference>
<dbReference type="EMBL" id="SDMQ01000010">
    <property type="protein sequence ID" value="TBT83814.1"/>
    <property type="molecule type" value="Genomic_DNA"/>
</dbReference>
<gene>
    <name evidence="1" type="ORF">ET989_10900</name>
</gene>
<name>A0A4Q9KD93_9ACTN</name>
<evidence type="ECO:0000313" key="2">
    <source>
        <dbReference type="Proteomes" id="UP000292373"/>
    </source>
</evidence>
<keyword evidence="2" id="KW-1185">Reference proteome</keyword>
<comment type="caution">
    <text evidence="1">The sequence shown here is derived from an EMBL/GenBank/DDBJ whole genome shotgun (WGS) entry which is preliminary data.</text>
</comment>
<sequence length="475" mass="52650">MTATIGGLLDRLHLLAYRLDPSGPPLPVETAHLAAGWAQVSQRLTAALKALPFEFDGTGEAQRDYHLSLLRPLRGPTEHTTPADPQLEDAALLFGGIADMLVDHHPRFQVDAPPRWFYPGLPPRKPVYEWRDRNEAAATALQDNLLAATYAIGNWTLHRLGTNGTDSTPFARSLRHLVNTCHQAARTNPDRRRSSLEHLTSTPVDEPSLYGALTRWATEAEKALHRRLVTSGTFAMLASDLTILTAATHHTLTPRMHKELEDLQEVTKTLTAALTGWKQIAAWPTNMRLGGPRALDYIAASRELRSYIAAELTGPDGWHTASQLQERFTTGQLDTLTQTLAQRSARMGDALSKTVRDMTIGQGRMWVDTSTARTVDPDLRRTRWILQADGAPPVAAPIDWHISRRPTDRAIQLADTSREAANHSEQAARRIHQLLGFGHKLTPEVVSRVTLSRARIRVRYGHPGHQTGTMPPTFG</sequence>
<evidence type="ECO:0000313" key="1">
    <source>
        <dbReference type="EMBL" id="TBT83814.1"/>
    </source>
</evidence>
<dbReference type="AlphaFoldDB" id="A0A4Q9KD93"/>
<dbReference type="Proteomes" id="UP000292373">
    <property type="component" value="Unassembled WGS sequence"/>
</dbReference>
<accession>A0A4Q9KD93</accession>
<protein>
    <submittedName>
        <fullName evidence="1">Uncharacterized protein</fullName>
    </submittedName>
</protein>